<organism evidence="1 2">
    <name type="scientific">Aspergillus saccharolyticus JOP 1030-1</name>
    <dbReference type="NCBI Taxonomy" id="1450539"/>
    <lineage>
        <taxon>Eukaryota</taxon>
        <taxon>Fungi</taxon>
        <taxon>Dikarya</taxon>
        <taxon>Ascomycota</taxon>
        <taxon>Pezizomycotina</taxon>
        <taxon>Eurotiomycetes</taxon>
        <taxon>Eurotiomycetidae</taxon>
        <taxon>Eurotiales</taxon>
        <taxon>Aspergillaceae</taxon>
        <taxon>Aspergillus</taxon>
        <taxon>Aspergillus subgen. Circumdati</taxon>
    </lineage>
</organism>
<keyword evidence="2" id="KW-1185">Reference proteome</keyword>
<proteinExistence type="predicted"/>
<evidence type="ECO:0000313" key="1">
    <source>
        <dbReference type="EMBL" id="PYH43017.1"/>
    </source>
</evidence>
<gene>
    <name evidence="1" type="ORF">BP01DRAFT_403942</name>
</gene>
<evidence type="ECO:0000313" key="2">
    <source>
        <dbReference type="Proteomes" id="UP000248349"/>
    </source>
</evidence>
<sequence length="183" mass="21250">MTYPKTPAFITQTHGWTQARAHPAMAWMEKCTQAWDSRESWETPFTDWVTEDFVFVKPNGERCTGGEPAWEAMKLDYAAFKLSHHEPSWVCVVDLVDGWEFIGEGKLYIDLPKEGKEDKTVRDLDGRVWDLGIESMFRFRFVRADTEKNGGVRISRFQFYSDSGPVLAEMMRREIVRPQDLMG</sequence>
<accession>A0A318Z9C8</accession>
<evidence type="ECO:0008006" key="3">
    <source>
        <dbReference type="Google" id="ProtNLM"/>
    </source>
</evidence>
<reference evidence="1 2" key="1">
    <citation type="submission" date="2016-12" db="EMBL/GenBank/DDBJ databases">
        <title>The genomes of Aspergillus section Nigri reveals drivers in fungal speciation.</title>
        <authorList>
            <consortium name="DOE Joint Genome Institute"/>
            <person name="Vesth T.C."/>
            <person name="Nybo J."/>
            <person name="Theobald S."/>
            <person name="Brandl J."/>
            <person name="Frisvad J.C."/>
            <person name="Nielsen K.F."/>
            <person name="Lyhne E.K."/>
            <person name="Kogle M.E."/>
            <person name="Kuo A."/>
            <person name="Riley R."/>
            <person name="Clum A."/>
            <person name="Nolan M."/>
            <person name="Lipzen A."/>
            <person name="Salamov A."/>
            <person name="Henrissat B."/>
            <person name="Wiebenga A."/>
            <person name="De Vries R.P."/>
            <person name="Grigoriev I.V."/>
            <person name="Mortensen U.H."/>
            <person name="Andersen M.R."/>
            <person name="Baker S.E."/>
        </authorList>
    </citation>
    <scope>NUCLEOTIDE SEQUENCE [LARGE SCALE GENOMIC DNA]</scope>
    <source>
        <strain evidence="1 2">JOP 1030-1</strain>
    </source>
</reference>
<dbReference type="OrthoDB" id="5271918at2759"/>
<dbReference type="GeneID" id="37079928"/>
<protein>
    <recommendedName>
        <fullName evidence="3">SnoaL-like domain-containing protein</fullName>
    </recommendedName>
</protein>
<dbReference type="EMBL" id="KZ821247">
    <property type="protein sequence ID" value="PYH43017.1"/>
    <property type="molecule type" value="Genomic_DNA"/>
</dbReference>
<dbReference type="RefSeq" id="XP_025428999.1">
    <property type="nucleotide sequence ID" value="XM_025578699.1"/>
</dbReference>
<dbReference type="Proteomes" id="UP000248349">
    <property type="component" value="Unassembled WGS sequence"/>
</dbReference>
<name>A0A318Z9C8_9EURO</name>
<dbReference type="AlphaFoldDB" id="A0A318Z9C8"/>